<dbReference type="FunFam" id="1.10.287.130:FF:000045">
    <property type="entry name" value="Two-component system sensor histidine kinase/response regulator"/>
    <property type="match status" value="1"/>
</dbReference>
<dbReference type="FunFam" id="2.130.10.10:FF:000895">
    <property type="entry name" value="Two-component system sensor histidine kinase/response regulator"/>
    <property type="match status" value="1"/>
</dbReference>
<comment type="caution">
    <text evidence="14">The sequence shown here is derived from an EMBL/GenBank/DDBJ whole genome shotgun (WGS) entry which is preliminary data.</text>
</comment>
<evidence type="ECO:0000313" key="16">
    <source>
        <dbReference type="Proteomes" id="UP000365824"/>
    </source>
</evidence>
<dbReference type="SMART" id="SM00387">
    <property type="entry name" value="HATPase_c"/>
    <property type="match status" value="1"/>
</dbReference>
<dbReference type="FunFam" id="3.40.50.2300:FF:000138">
    <property type="entry name" value="Two-component system sensor histidine kinase/response regulator"/>
    <property type="match status" value="1"/>
</dbReference>
<evidence type="ECO:0000256" key="2">
    <source>
        <dbReference type="ARBA" id="ARBA00012438"/>
    </source>
</evidence>
<keyword evidence="8" id="KW-1133">Transmembrane helix</keyword>
<keyword evidence="8" id="KW-0472">Membrane</keyword>
<evidence type="ECO:0000256" key="4">
    <source>
        <dbReference type="ARBA" id="ARBA00023015"/>
    </source>
</evidence>
<feature type="domain" description="Histidine kinase" evidence="11">
    <location>
        <begin position="841"/>
        <end position="1060"/>
    </location>
</feature>
<evidence type="ECO:0000313" key="15">
    <source>
        <dbReference type="EMBL" id="MDC2741883.1"/>
    </source>
</evidence>
<dbReference type="Gene3D" id="1.10.10.60">
    <property type="entry name" value="Homeodomain-like"/>
    <property type="match status" value="1"/>
</dbReference>
<dbReference type="Pfam" id="PF02518">
    <property type="entry name" value="HATPase_c"/>
    <property type="match status" value="1"/>
</dbReference>
<dbReference type="FunFam" id="2.60.40.10:FF:000791">
    <property type="entry name" value="Two-component system sensor histidine kinase/response regulator"/>
    <property type="match status" value="1"/>
</dbReference>
<evidence type="ECO:0000313" key="14">
    <source>
        <dbReference type="EMBL" id="KAA4664524.1"/>
    </source>
</evidence>
<keyword evidence="8" id="KW-0812">Transmembrane</keyword>
<evidence type="ECO:0000256" key="7">
    <source>
        <dbReference type="PROSITE-ProRule" id="PRU00169"/>
    </source>
</evidence>
<dbReference type="RefSeq" id="WP_004311149.1">
    <property type="nucleotide sequence ID" value="NZ_CAXTIO010000005.1"/>
</dbReference>
<keyword evidence="3 7" id="KW-0597">Phosphoprotein</keyword>
<dbReference type="EC" id="2.7.13.3" evidence="2"/>
<dbReference type="SUPFAM" id="SSF46689">
    <property type="entry name" value="Homeodomain-like"/>
    <property type="match status" value="1"/>
</dbReference>
<dbReference type="InterPro" id="IPR011006">
    <property type="entry name" value="CheY-like_superfamily"/>
</dbReference>
<feature type="signal peptide" evidence="9">
    <location>
        <begin position="1"/>
        <end position="20"/>
    </location>
</feature>
<keyword evidence="9" id="KW-0732">Signal</keyword>
<evidence type="ECO:0000256" key="8">
    <source>
        <dbReference type="SAM" id="Phobius"/>
    </source>
</evidence>
<sequence>MKKTLTLLICLICYQILCHAQVADEHYYFKNLSVQNGLSQNTVNTILQDKQGFMWFGTKDGLNRYDGLSFRKFKHDDRSQRSIGNNFITALYEDEKGSIWVGTDVGLYIYYPEKDSFEHFTKQSVENTRIEHTVTAISGDNQGCVWMAVESQGLFCYNLEKGELQNYTLQNFSFLTTNVETFAFDNSGTLWIGCYGDGLFYSKDRLKTLHPYLSPVNNKEIYANDVVTCIVKGAYNCLYISSLKGGVKELNLTSNKLHDLLFEDESGESVFCRELLVASDNELWIGAESGLYIYNLRLGKYVHLRSSINDPYSLSDNAIYSLCKDREGGIWIGSYFGGINYYPRFYTNFEKYYPKGIENGLHGKRVREFCQDNQGILWIGTEDGGLNRFNPKTKTFSFFTPSNAFTNVHGLCLVDDNLWVGTFSKGVKVVDTRTGAIVKTYQKTDSPRSLIDNSVFSICRTTTGDIYLGTLFGLLRYNRQSDDFDRIPELNARFVYDIKEDSGGNLWLATYANGAYCYNVSEKKWKNYLHNENNPKSLPYDKVVSIFEDSHRQVWLTTQGGGFCLFHPETETFTSYNLADGLPNDVVYQIVEDKDGLFWLTTNNGLVCFQPTTGAMKVYTTSNGLLGDQFNYHSSLETEDGTIYLGSIDGFIAFNPKTFSENRSLPSIVITDFLLFGKEVYVGEPGSPLEKSITFSDELILQSSQNSFSFRVTALDFQAPRMSKIMYKLDGFDADWLTIGESPIVTYSNLRYGNYTFKVKVSNSDGVWNENGISLKVHILPPFYLSVWAYFVYALLIIGCSLYVIIYFKRRSNNKHRRQMEKFEQEKEREVYHAKIDFFTNVAHEIRTPLTLIKGPLENIILKKQVDAETREDLNVMKQNTERLLNLTNQLLDFRKTESQGFRLNFAKCNITEVLKETHVRFTSLAKQKGLEFTLQVPEKDFYAHVNQEAFTKIISNLLNNGMKYAESYVHVMLEIPETDDDNLFRIRTVNDGVIIPDEMKEEIFKPFVRFNEQEDGKVTTGTGIGLALSRSLAELHQGTLAMETGEESNIFCLTLPVVQDMTITLTPEAEVEIDRVNEIPAEQAGRKDNRPTVLVVEDNPDMLTFVVRQLSRDYTVLTATNGAEALKVLDGNYVNLVISDVVMPVMDGFELCKTIKSDLNYSHIPVILLTAKTNIQSKIEGMELGADAYIEKPFSVEYLQACASNLIQNREKLRQAFAESPFIAANTMALTKADEEFIKRLNEVIQINYANPEFSMDDMADNLNMSRSNFYRKIKGVLDLSPNEFLRLERLKKAAQLLKEGENRVNEICYMVGFNSPSYFAKCFQKQFGVLPKDFVNSKEE</sequence>
<dbReference type="Gene3D" id="2.60.40.10">
    <property type="entry name" value="Immunoglobulins"/>
    <property type="match status" value="1"/>
</dbReference>
<organism evidence="14 17">
    <name type="scientific">Bacteroides ovatus</name>
    <dbReference type="NCBI Taxonomy" id="28116"/>
    <lineage>
        <taxon>Bacteria</taxon>
        <taxon>Pseudomonadati</taxon>
        <taxon>Bacteroidota</taxon>
        <taxon>Bacteroidia</taxon>
        <taxon>Bacteroidales</taxon>
        <taxon>Bacteroidaceae</taxon>
        <taxon>Bacteroides</taxon>
    </lineage>
</organism>
<evidence type="ECO:0000256" key="5">
    <source>
        <dbReference type="ARBA" id="ARBA00023125"/>
    </source>
</evidence>
<dbReference type="GO" id="GO:0043565">
    <property type="term" value="F:sequence-specific DNA binding"/>
    <property type="evidence" value="ECO:0007669"/>
    <property type="project" value="InterPro"/>
</dbReference>
<dbReference type="Pfam" id="PF00512">
    <property type="entry name" value="HisKA"/>
    <property type="match status" value="1"/>
</dbReference>
<dbReference type="PROSITE" id="PS50110">
    <property type="entry name" value="RESPONSE_REGULATORY"/>
    <property type="match status" value="1"/>
</dbReference>
<evidence type="ECO:0000259" key="11">
    <source>
        <dbReference type="PROSITE" id="PS50109"/>
    </source>
</evidence>
<dbReference type="Proteomes" id="UP000365824">
    <property type="component" value="Unassembled WGS sequence"/>
</dbReference>
<dbReference type="InterPro" id="IPR018062">
    <property type="entry name" value="HTH_AraC-typ_CS"/>
</dbReference>
<feature type="domain" description="HTH araC/xylS-type" evidence="10">
    <location>
        <begin position="1240"/>
        <end position="1339"/>
    </location>
</feature>
<dbReference type="SMART" id="SM00448">
    <property type="entry name" value="REC"/>
    <property type="match status" value="1"/>
</dbReference>
<dbReference type="SUPFAM" id="SSF55874">
    <property type="entry name" value="ATPase domain of HSP90 chaperone/DNA topoisomerase II/histidine kinase"/>
    <property type="match status" value="1"/>
</dbReference>
<dbReference type="Pfam" id="PF00072">
    <property type="entry name" value="Response_reg"/>
    <property type="match status" value="1"/>
</dbReference>
<dbReference type="SMART" id="SM00342">
    <property type="entry name" value="HTH_ARAC"/>
    <property type="match status" value="1"/>
</dbReference>
<dbReference type="GO" id="GO:0000155">
    <property type="term" value="F:phosphorelay sensor kinase activity"/>
    <property type="evidence" value="ECO:0007669"/>
    <property type="project" value="InterPro"/>
</dbReference>
<keyword evidence="5" id="KW-0238">DNA-binding</keyword>
<dbReference type="CDD" id="cd00146">
    <property type="entry name" value="PKD"/>
    <property type="match status" value="1"/>
</dbReference>
<dbReference type="STRING" id="28116.Bovatus_03015"/>
<dbReference type="Proteomes" id="UP001219389">
    <property type="component" value="Unassembled WGS sequence"/>
</dbReference>
<dbReference type="Gene3D" id="3.40.50.2300">
    <property type="match status" value="1"/>
</dbReference>
<dbReference type="SMART" id="SM00388">
    <property type="entry name" value="HisKA"/>
    <property type="match status" value="1"/>
</dbReference>
<feature type="transmembrane region" description="Helical" evidence="8">
    <location>
        <begin position="787"/>
        <end position="808"/>
    </location>
</feature>
<dbReference type="PROSITE" id="PS50109">
    <property type="entry name" value="HIS_KIN"/>
    <property type="match status" value="1"/>
</dbReference>
<dbReference type="InterPro" id="IPR001789">
    <property type="entry name" value="Sig_transdc_resp-reg_receiver"/>
</dbReference>
<dbReference type="InterPro" id="IPR018060">
    <property type="entry name" value="HTH_AraC"/>
</dbReference>
<evidence type="ECO:0000256" key="6">
    <source>
        <dbReference type="ARBA" id="ARBA00023163"/>
    </source>
</evidence>
<dbReference type="SUPFAM" id="SSF47384">
    <property type="entry name" value="Homodimeric domain of signal transducing histidine kinase"/>
    <property type="match status" value="1"/>
</dbReference>
<dbReference type="PROSITE" id="PS01124">
    <property type="entry name" value="HTH_ARAC_FAMILY_2"/>
    <property type="match status" value="1"/>
</dbReference>
<dbReference type="CDD" id="cd00082">
    <property type="entry name" value="HisKA"/>
    <property type="match status" value="1"/>
</dbReference>
<dbReference type="Pfam" id="PF12833">
    <property type="entry name" value="HTH_18"/>
    <property type="match status" value="1"/>
</dbReference>
<dbReference type="Gene3D" id="1.10.287.130">
    <property type="match status" value="1"/>
</dbReference>
<dbReference type="SUPFAM" id="SSF63829">
    <property type="entry name" value="Calcium-dependent phosphotriesterase"/>
    <property type="match status" value="2"/>
</dbReference>
<dbReference type="EMBL" id="VWLB01000001">
    <property type="protein sequence ID" value="KAA3931387.1"/>
    <property type="molecule type" value="Genomic_DNA"/>
</dbReference>
<dbReference type="EMBL" id="JAQNZF010000006">
    <property type="protein sequence ID" value="MDC2741883.1"/>
    <property type="molecule type" value="Genomic_DNA"/>
</dbReference>
<dbReference type="InterPro" id="IPR003661">
    <property type="entry name" value="HisK_dim/P_dom"/>
</dbReference>
<dbReference type="PANTHER" id="PTHR43547">
    <property type="entry name" value="TWO-COMPONENT HISTIDINE KINASE"/>
    <property type="match status" value="1"/>
</dbReference>
<evidence type="ECO:0000256" key="3">
    <source>
        <dbReference type="ARBA" id="ARBA00022553"/>
    </source>
</evidence>
<dbReference type="InterPro" id="IPR013783">
    <property type="entry name" value="Ig-like_fold"/>
</dbReference>
<dbReference type="InterPro" id="IPR011123">
    <property type="entry name" value="Y_Y_Y"/>
</dbReference>
<dbReference type="CDD" id="cd17574">
    <property type="entry name" value="REC_OmpR"/>
    <property type="match status" value="1"/>
</dbReference>
<keyword evidence="6" id="KW-0804">Transcription</keyword>
<dbReference type="Pfam" id="PF07494">
    <property type="entry name" value="Reg_prop"/>
    <property type="match status" value="5"/>
</dbReference>
<dbReference type="Gene3D" id="2.130.10.10">
    <property type="entry name" value="YVTN repeat-like/Quinoprotein amine dehydrogenase"/>
    <property type="match status" value="2"/>
</dbReference>
<dbReference type="InterPro" id="IPR015943">
    <property type="entry name" value="WD40/YVTN_repeat-like_dom_sf"/>
</dbReference>
<dbReference type="FunFam" id="1.10.10.60:FF:000284">
    <property type="entry name" value="Two-component system sensor histidine kinase/response regulator"/>
    <property type="match status" value="1"/>
</dbReference>
<evidence type="ECO:0000259" key="10">
    <source>
        <dbReference type="PROSITE" id="PS01124"/>
    </source>
</evidence>
<comment type="catalytic activity">
    <reaction evidence="1">
        <text>ATP + protein L-histidine = ADP + protein N-phospho-L-histidine.</text>
        <dbReference type="EC" id="2.7.13.3"/>
    </reaction>
</comment>
<dbReference type="SUPFAM" id="SSF101898">
    <property type="entry name" value="NHL repeat"/>
    <property type="match status" value="1"/>
</dbReference>
<dbReference type="InterPro" id="IPR003594">
    <property type="entry name" value="HATPase_dom"/>
</dbReference>
<evidence type="ECO:0000256" key="9">
    <source>
        <dbReference type="SAM" id="SignalP"/>
    </source>
</evidence>
<dbReference type="Proteomes" id="UP000435985">
    <property type="component" value="Unassembled WGS sequence"/>
</dbReference>
<dbReference type="Gene3D" id="3.30.565.10">
    <property type="entry name" value="Histidine kinase-like ATPase, C-terminal domain"/>
    <property type="match status" value="1"/>
</dbReference>
<dbReference type="InterPro" id="IPR009057">
    <property type="entry name" value="Homeodomain-like_sf"/>
</dbReference>
<evidence type="ECO:0000313" key="13">
    <source>
        <dbReference type="EMBL" id="KAA3931387.1"/>
    </source>
</evidence>
<dbReference type="InterPro" id="IPR005467">
    <property type="entry name" value="His_kinase_dom"/>
</dbReference>
<feature type="domain" description="Response regulatory" evidence="12">
    <location>
        <begin position="1093"/>
        <end position="1208"/>
    </location>
</feature>
<gene>
    <name evidence="14" type="ORF">F3B98_10555</name>
    <name evidence="13" type="ORF">F3F25_00220</name>
    <name evidence="15" type="ORF">PO382_06565</name>
</gene>
<dbReference type="EMBL" id="VWFO01000010">
    <property type="protein sequence ID" value="KAA4664524.1"/>
    <property type="molecule type" value="Genomic_DNA"/>
</dbReference>
<dbReference type="PROSITE" id="PS00041">
    <property type="entry name" value="HTH_ARAC_FAMILY_1"/>
    <property type="match status" value="1"/>
</dbReference>
<evidence type="ECO:0000313" key="17">
    <source>
        <dbReference type="Proteomes" id="UP000435985"/>
    </source>
</evidence>
<proteinExistence type="predicted"/>
<dbReference type="SUPFAM" id="SSF52172">
    <property type="entry name" value="CheY-like"/>
    <property type="match status" value="1"/>
</dbReference>
<feature type="modified residue" description="4-aspartylphosphate" evidence="7">
    <location>
        <position position="1141"/>
    </location>
</feature>
<dbReference type="InterPro" id="IPR036890">
    <property type="entry name" value="HATPase_C_sf"/>
</dbReference>
<evidence type="ECO:0000259" key="12">
    <source>
        <dbReference type="PROSITE" id="PS50110"/>
    </source>
</evidence>
<dbReference type="InterPro" id="IPR036097">
    <property type="entry name" value="HisK_dim/P_sf"/>
</dbReference>
<dbReference type="Pfam" id="PF07495">
    <property type="entry name" value="Y_Y_Y"/>
    <property type="match status" value="1"/>
</dbReference>
<reference evidence="16 17" key="1">
    <citation type="journal article" date="2019" name="Nat. Med.">
        <title>A library of human gut bacterial isolates paired with longitudinal multiomics data enables mechanistic microbiome research.</title>
        <authorList>
            <person name="Poyet M."/>
            <person name="Groussin M."/>
            <person name="Gibbons S.M."/>
            <person name="Avila-Pacheco J."/>
            <person name="Jiang X."/>
            <person name="Kearney S.M."/>
            <person name="Perrotta A.R."/>
            <person name="Berdy B."/>
            <person name="Zhao S."/>
            <person name="Lieberman T.D."/>
            <person name="Swanson P.K."/>
            <person name="Smith M."/>
            <person name="Roesemann S."/>
            <person name="Alexander J.E."/>
            <person name="Rich S.A."/>
            <person name="Livny J."/>
            <person name="Vlamakis H."/>
            <person name="Clish C."/>
            <person name="Bullock K."/>
            <person name="Deik A."/>
            <person name="Scott J."/>
            <person name="Pierce K.A."/>
            <person name="Xavier R.J."/>
            <person name="Alm E.J."/>
        </authorList>
    </citation>
    <scope>NUCLEOTIDE SEQUENCE [LARGE SCALE GENOMIC DNA]</scope>
    <source>
        <strain evidence="14 17">BIOML-A14</strain>
        <strain evidence="13 16">BIOML-A160</strain>
    </source>
</reference>
<dbReference type="FunFam" id="2.130.10.10:FF:000891">
    <property type="entry name" value="Two-component system sensor histidine kinase/response regulator, hybrid (One-component system)"/>
    <property type="match status" value="1"/>
</dbReference>
<evidence type="ECO:0000256" key="1">
    <source>
        <dbReference type="ARBA" id="ARBA00000085"/>
    </source>
</evidence>
<keyword evidence="4" id="KW-0805">Transcription regulation</keyword>
<dbReference type="PANTHER" id="PTHR43547:SF2">
    <property type="entry name" value="HYBRID SIGNAL TRANSDUCTION HISTIDINE KINASE C"/>
    <property type="match status" value="1"/>
</dbReference>
<accession>A0A139KU47</accession>
<dbReference type="InterPro" id="IPR011110">
    <property type="entry name" value="Reg_prop"/>
</dbReference>
<feature type="chain" id="PRO_5042681842" description="histidine kinase" evidence="9">
    <location>
        <begin position="21"/>
        <end position="1342"/>
    </location>
</feature>
<protein>
    <recommendedName>
        <fullName evidence="2">histidine kinase</fullName>
        <ecNumber evidence="2">2.7.13.3</ecNumber>
    </recommendedName>
</protein>
<dbReference type="GO" id="GO:0003700">
    <property type="term" value="F:DNA-binding transcription factor activity"/>
    <property type="evidence" value="ECO:0007669"/>
    <property type="project" value="InterPro"/>
</dbReference>
<name>A0A139KU47_BACOV</name>
<reference evidence="15" key="2">
    <citation type="submission" date="2022-10" db="EMBL/GenBank/DDBJ databases">
        <title>Human gut microbiome strain richness.</title>
        <authorList>
            <person name="Chen-Liaw A."/>
        </authorList>
    </citation>
    <scope>NUCLEOTIDE SEQUENCE</scope>
    <source>
        <strain evidence="15">BSD2780120875st1_E1_BSD2780120875_150330</strain>
    </source>
</reference>